<gene>
    <name evidence="2" type="ORF">GOCE00092_LOCUS26962</name>
</gene>
<organism evidence="2">
    <name type="scientific">Grammatophora oceanica</name>
    <dbReference type="NCBI Taxonomy" id="210454"/>
    <lineage>
        <taxon>Eukaryota</taxon>
        <taxon>Sar</taxon>
        <taxon>Stramenopiles</taxon>
        <taxon>Ochrophyta</taxon>
        <taxon>Bacillariophyta</taxon>
        <taxon>Fragilariophyceae</taxon>
        <taxon>Fragilariophycidae</taxon>
        <taxon>Rhabdonematales</taxon>
        <taxon>Grammatophoraceae</taxon>
        <taxon>Grammatophora</taxon>
    </lineage>
</organism>
<feature type="region of interest" description="Disordered" evidence="1">
    <location>
        <begin position="250"/>
        <end position="290"/>
    </location>
</feature>
<feature type="compositionally biased region" description="Basic and acidic residues" evidence="1">
    <location>
        <begin position="329"/>
        <end position="344"/>
    </location>
</feature>
<feature type="region of interest" description="Disordered" evidence="1">
    <location>
        <begin position="324"/>
        <end position="346"/>
    </location>
</feature>
<protein>
    <submittedName>
        <fullName evidence="2">Uncharacterized protein</fullName>
    </submittedName>
</protein>
<dbReference type="EMBL" id="HBGK01051187">
    <property type="protein sequence ID" value="CAD9311224.1"/>
    <property type="molecule type" value="Transcribed_RNA"/>
</dbReference>
<evidence type="ECO:0000256" key="1">
    <source>
        <dbReference type="SAM" id="MobiDB-lite"/>
    </source>
</evidence>
<dbReference type="AlphaFoldDB" id="A0A7S1VUI3"/>
<accession>A0A7S1VUI3</accession>
<proteinExistence type="predicted"/>
<name>A0A7S1VUI3_9STRA</name>
<reference evidence="2" key="1">
    <citation type="submission" date="2021-01" db="EMBL/GenBank/DDBJ databases">
        <authorList>
            <person name="Corre E."/>
            <person name="Pelletier E."/>
            <person name="Niang G."/>
            <person name="Scheremetjew M."/>
            <person name="Finn R."/>
            <person name="Kale V."/>
            <person name="Holt S."/>
            <person name="Cochrane G."/>
            <person name="Meng A."/>
            <person name="Brown T."/>
            <person name="Cohen L."/>
        </authorList>
    </citation>
    <scope>NUCLEOTIDE SEQUENCE</scope>
    <source>
        <strain evidence="2">CCMP 410</strain>
    </source>
</reference>
<evidence type="ECO:0000313" key="2">
    <source>
        <dbReference type="EMBL" id="CAD9311224.1"/>
    </source>
</evidence>
<sequence length="388" mass="41900">MPATFVNNGVTGSRKRPVSAIGGTATSIQTAQGPHHQHPPSSWLSMSNFQSAAQDLNRRSVAVLAQAELARRQAAATIDNSYAGNGGRHHYNMTTPSTTASMHQYCLPNSVGGRSSTSQLFTTAGISELSYMQQLMASTSTTTAHRRVMQPNPNLMMAAPTHNAAQMVQPNPSFYALTPNPAQLQHQIETSQRQVAMLRAACVSQLATPHGGQQQQQLYPGSHQHASYMPYTTATMNNGNYVAARREKQNHAGGRANSGSAAWGVLSLPKKQKVASGRKPTPSRRRTKKTPEINISKMPSCASIASIRQARPFRPKVIAKRTRLAADSAKMDQHEKEHGEEELTRCSAAEMKQAKSIAEFLIAAQEDDDDSTINQVVSDLTEGSGSAD</sequence>